<protein>
    <submittedName>
        <fullName evidence="7">Oxidoreductase</fullName>
    </submittedName>
</protein>
<evidence type="ECO:0000313" key="7">
    <source>
        <dbReference type="EMBL" id="GED05170.1"/>
    </source>
</evidence>
<dbReference type="PANTHER" id="PTHR43303">
    <property type="entry name" value="NADPH DEHYDROGENASE C23G7.10C-RELATED"/>
    <property type="match status" value="1"/>
</dbReference>
<evidence type="ECO:0000313" key="8">
    <source>
        <dbReference type="Proteomes" id="UP000316612"/>
    </source>
</evidence>
<keyword evidence="3" id="KW-0288">FMN</keyword>
<dbReference type="GO" id="GO:0003959">
    <property type="term" value="F:NADPH dehydrogenase activity"/>
    <property type="evidence" value="ECO:0007669"/>
    <property type="project" value="InterPro"/>
</dbReference>
<dbReference type="Gene3D" id="3.20.20.70">
    <property type="entry name" value="Aldolase class I"/>
    <property type="match status" value="1"/>
</dbReference>
<keyword evidence="2" id="KW-0285">Flavoprotein</keyword>
<sequence>MPQSKLFTPVTIPARSGAGLALRNRAVLPPMCQYSIDKQDGVPTSWQLVHLGSRASGGFGLVIAEATAVVPEGRISNLDVGLWNDEQVQAWKPITQFIHSQGAAAGVQLAHAGAKASTYGWLKELEEAGKTGSLSEADGGWQTVTSSPSELYGLNPAAEMSREQIAESVQSWADAARRADEAGFDLIQIHGAHGYLIHQFLSPLSNQRTDEYGGSWENRTRYVREVVSAVAAVWPHDKALGIRLSGEDWVEDGWDIEQTVRLAQELYTLGVRAFDLSSAGIGPYHGPTGPGYQVPLAAAVKAALPQDAFVTAVGVITEPAQAEHILVTHQADGVSIGRAALGDPQWANRAAKALGAPGATPAQYWRGRW</sequence>
<dbReference type="GO" id="GO:0010181">
    <property type="term" value="F:FMN binding"/>
    <property type="evidence" value="ECO:0007669"/>
    <property type="project" value="InterPro"/>
</dbReference>
<evidence type="ECO:0000256" key="4">
    <source>
        <dbReference type="ARBA" id="ARBA00022857"/>
    </source>
</evidence>
<dbReference type="Pfam" id="PF00724">
    <property type="entry name" value="Oxidored_FMN"/>
    <property type="match status" value="1"/>
</dbReference>
<gene>
    <name evidence="7" type="ORF">AUR04nite_07020</name>
</gene>
<organism evidence="7 8">
    <name type="scientific">Glutamicibacter uratoxydans</name>
    <name type="common">Arthrobacter uratoxydans</name>
    <dbReference type="NCBI Taxonomy" id="43667"/>
    <lineage>
        <taxon>Bacteria</taxon>
        <taxon>Bacillati</taxon>
        <taxon>Actinomycetota</taxon>
        <taxon>Actinomycetes</taxon>
        <taxon>Micrococcales</taxon>
        <taxon>Micrococcaceae</taxon>
        <taxon>Glutamicibacter</taxon>
    </lineage>
</organism>
<evidence type="ECO:0000256" key="5">
    <source>
        <dbReference type="ARBA" id="ARBA00023002"/>
    </source>
</evidence>
<dbReference type="SUPFAM" id="SSF51395">
    <property type="entry name" value="FMN-linked oxidoreductases"/>
    <property type="match status" value="1"/>
</dbReference>
<dbReference type="InterPro" id="IPR001155">
    <property type="entry name" value="OxRdtase_FMN_N"/>
</dbReference>
<proteinExistence type="predicted"/>
<keyword evidence="5" id="KW-0560">Oxidoreductase</keyword>
<dbReference type="EMBL" id="BJNY01000003">
    <property type="protein sequence ID" value="GED05170.1"/>
    <property type="molecule type" value="Genomic_DNA"/>
</dbReference>
<feature type="domain" description="NADH:flavin oxidoreductase/NADH oxidase N-terminal" evidence="6">
    <location>
        <begin position="5"/>
        <end position="354"/>
    </location>
</feature>
<dbReference type="InterPro" id="IPR044152">
    <property type="entry name" value="YqjM-like"/>
</dbReference>
<accession>A0A4Y4DNI2</accession>
<keyword evidence="8" id="KW-1185">Reference proteome</keyword>
<evidence type="ECO:0000259" key="6">
    <source>
        <dbReference type="Pfam" id="PF00724"/>
    </source>
</evidence>
<dbReference type="AlphaFoldDB" id="A0A4Y4DNI2"/>
<dbReference type="InterPro" id="IPR013785">
    <property type="entry name" value="Aldolase_TIM"/>
</dbReference>
<comment type="caution">
    <text evidence="7">The sequence shown here is derived from an EMBL/GenBank/DDBJ whole genome shotgun (WGS) entry which is preliminary data.</text>
</comment>
<dbReference type="GO" id="GO:0050661">
    <property type="term" value="F:NADP binding"/>
    <property type="evidence" value="ECO:0007669"/>
    <property type="project" value="InterPro"/>
</dbReference>
<evidence type="ECO:0000256" key="1">
    <source>
        <dbReference type="ARBA" id="ARBA00001917"/>
    </source>
</evidence>
<dbReference type="CDD" id="cd02932">
    <property type="entry name" value="OYE_YqiM_FMN"/>
    <property type="match status" value="1"/>
</dbReference>
<dbReference type="Proteomes" id="UP000316612">
    <property type="component" value="Unassembled WGS sequence"/>
</dbReference>
<evidence type="ECO:0000256" key="3">
    <source>
        <dbReference type="ARBA" id="ARBA00022643"/>
    </source>
</evidence>
<evidence type="ECO:0000256" key="2">
    <source>
        <dbReference type="ARBA" id="ARBA00022630"/>
    </source>
</evidence>
<comment type="cofactor">
    <cofactor evidence="1">
        <name>FMN</name>
        <dbReference type="ChEBI" id="CHEBI:58210"/>
    </cofactor>
</comment>
<name>A0A4Y4DNI2_GLUUR</name>
<dbReference type="OrthoDB" id="3169239at2"/>
<reference evidence="7 8" key="1">
    <citation type="submission" date="2019-06" db="EMBL/GenBank/DDBJ databases">
        <title>Whole genome shotgun sequence of Glutamicibacter uratoxydans NBRC 15515.</title>
        <authorList>
            <person name="Hosoyama A."/>
            <person name="Uohara A."/>
            <person name="Ohji S."/>
            <person name="Ichikawa N."/>
        </authorList>
    </citation>
    <scope>NUCLEOTIDE SEQUENCE [LARGE SCALE GENOMIC DNA]</scope>
    <source>
        <strain evidence="7 8">NBRC 15515</strain>
    </source>
</reference>
<dbReference type="PANTHER" id="PTHR43303:SF4">
    <property type="entry name" value="NADPH DEHYDROGENASE C23G7.10C-RELATED"/>
    <property type="match status" value="1"/>
</dbReference>
<dbReference type="RefSeq" id="WP_141361989.1">
    <property type="nucleotide sequence ID" value="NZ_BAAAJL010000001.1"/>
</dbReference>
<keyword evidence="4" id="KW-0521">NADP</keyword>